<protein>
    <submittedName>
        <fullName evidence="1">Uncharacterized protein</fullName>
    </submittedName>
</protein>
<accession>A0ABQ3FWH0</accession>
<gene>
    <name evidence="1" type="ORF">GCM10007320_09030</name>
</gene>
<sequence>MSTLPRPLTAPQITFIELQRRNLMEQRAAEFTAEQFASREPIGADPRVLDFMRRRGGSFISRLAEAWLRADPINSAKLSMAFADQYRDYAKQLAAAGAQA</sequence>
<keyword evidence="2" id="KW-1185">Reference proteome</keyword>
<dbReference type="RefSeq" id="WP_189685765.1">
    <property type="nucleotide sequence ID" value="NZ_BMYK01000002.1"/>
</dbReference>
<evidence type="ECO:0000313" key="1">
    <source>
        <dbReference type="EMBL" id="GHC72854.1"/>
    </source>
</evidence>
<organism evidence="1 2">
    <name type="scientific">Pseudorhodoferax aquiterrae</name>
    <dbReference type="NCBI Taxonomy" id="747304"/>
    <lineage>
        <taxon>Bacteria</taxon>
        <taxon>Pseudomonadati</taxon>
        <taxon>Pseudomonadota</taxon>
        <taxon>Betaproteobacteria</taxon>
        <taxon>Burkholderiales</taxon>
        <taxon>Comamonadaceae</taxon>
    </lineage>
</organism>
<comment type="caution">
    <text evidence="1">The sequence shown here is derived from an EMBL/GenBank/DDBJ whole genome shotgun (WGS) entry which is preliminary data.</text>
</comment>
<evidence type="ECO:0000313" key="2">
    <source>
        <dbReference type="Proteomes" id="UP000626210"/>
    </source>
</evidence>
<reference evidence="2" key="1">
    <citation type="journal article" date="2019" name="Int. J. Syst. Evol. Microbiol.">
        <title>The Global Catalogue of Microorganisms (GCM) 10K type strain sequencing project: providing services to taxonomists for standard genome sequencing and annotation.</title>
        <authorList>
            <consortium name="The Broad Institute Genomics Platform"/>
            <consortium name="The Broad Institute Genome Sequencing Center for Infectious Disease"/>
            <person name="Wu L."/>
            <person name="Ma J."/>
        </authorList>
    </citation>
    <scope>NUCLEOTIDE SEQUENCE [LARGE SCALE GENOMIC DNA]</scope>
    <source>
        <strain evidence="2">KCTC 23314</strain>
    </source>
</reference>
<name>A0ABQ3FWH0_9BURK</name>
<proteinExistence type="predicted"/>
<dbReference type="Proteomes" id="UP000626210">
    <property type="component" value="Unassembled WGS sequence"/>
</dbReference>
<dbReference type="EMBL" id="BMYK01000002">
    <property type="protein sequence ID" value="GHC72854.1"/>
    <property type="molecule type" value="Genomic_DNA"/>
</dbReference>